<evidence type="ECO:0000313" key="3">
    <source>
        <dbReference type="Proteomes" id="UP000640052"/>
    </source>
</evidence>
<dbReference type="PANTHER" id="PTHR36440:SF1">
    <property type="entry name" value="PUTATIVE (AFU_ORTHOLOGUE AFUA_8G07350)-RELATED"/>
    <property type="match status" value="1"/>
</dbReference>
<comment type="caution">
    <text evidence="2">The sequence shown here is derived from an EMBL/GenBank/DDBJ whole genome shotgun (WGS) entry which is preliminary data.</text>
</comment>
<dbReference type="Proteomes" id="UP000640052">
    <property type="component" value="Unassembled WGS sequence"/>
</dbReference>
<dbReference type="InterPro" id="IPR011051">
    <property type="entry name" value="RmlC_Cupin_sf"/>
</dbReference>
<dbReference type="SUPFAM" id="SSF51182">
    <property type="entry name" value="RmlC-like cupins"/>
    <property type="match status" value="1"/>
</dbReference>
<accession>A0A919QGL2</accession>
<dbReference type="Pfam" id="PF07883">
    <property type="entry name" value="Cupin_2"/>
    <property type="match status" value="1"/>
</dbReference>
<keyword evidence="3" id="KW-1185">Reference proteome</keyword>
<dbReference type="PANTHER" id="PTHR36440">
    <property type="entry name" value="PUTATIVE (AFU_ORTHOLOGUE AFUA_8G07350)-RELATED"/>
    <property type="match status" value="1"/>
</dbReference>
<evidence type="ECO:0000313" key="2">
    <source>
        <dbReference type="EMBL" id="GIH25842.1"/>
    </source>
</evidence>
<feature type="domain" description="Cupin type-2" evidence="1">
    <location>
        <begin position="49"/>
        <end position="105"/>
    </location>
</feature>
<dbReference type="EMBL" id="BOOA01000033">
    <property type="protein sequence ID" value="GIH25842.1"/>
    <property type="molecule type" value="Genomic_DNA"/>
</dbReference>
<dbReference type="Gene3D" id="2.60.120.10">
    <property type="entry name" value="Jelly Rolls"/>
    <property type="match status" value="1"/>
</dbReference>
<gene>
    <name evidence="2" type="ORF">Aph01nite_41520</name>
</gene>
<proteinExistence type="predicted"/>
<dbReference type="InterPro" id="IPR014710">
    <property type="entry name" value="RmlC-like_jellyroll"/>
</dbReference>
<dbReference type="RefSeq" id="WP_204042540.1">
    <property type="nucleotide sequence ID" value="NZ_BOOA01000033.1"/>
</dbReference>
<dbReference type="InterPro" id="IPR013096">
    <property type="entry name" value="Cupin_2"/>
</dbReference>
<dbReference type="CDD" id="cd02215">
    <property type="entry name" value="cupin_QDO_N_C"/>
    <property type="match status" value="1"/>
</dbReference>
<protein>
    <submittedName>
        <fullName evidence="2">Cupin</fullName>
    </submittedName>
</protein>
<evidence type="ECO:0000259" key="1">
    <source>
        <dbReference type="Pfam" id="PF07883"/>
    </source>
</evidence>
<reference evidence="2" key="1">
    <citation type="submission" date="2021-01" db="EMBL/GenBank/DDBJ databases">
        <title>Whole genome shotgun sequence of Acrocarpospora phusangensis NBRC 108782.</title>
        <authorList>
            <person name="Komaki H."/>
            <person name="Tamura T."/>
        </authorList>
    </citation>
    <scope>NUCLEOTIDE SEQUENCE</scope>
    <source>
        <strain evidence="2">NBRC 108782</strain>
    </source>
</reference>
<dbReference type="AlphaFoldDB" id="A0A919QGL2"/>
<sequence>MQTPSIITQPFILSPKEGKAIWHMGVLMHFKAVGEDTGGAFWLAEATAAMGAGPPMHVHAHEDELWYVLDGEVSFYVGDDVATVGPGSVVYGPRNVAHTFKVESPTARFLGMATPAGFENFFLESGHPAETLTIPPRPTEPPNVEALAAHLARYGTQIVGPPR</sequence>
<dbReference type="InterPro" id="IPR053146">
    <property type="entry name" value="QDO-like"/>
</dbReference>
<name>A0A919QGL2_9ACTN</name>
<organism evidence="2 3">
    <name type="scientific">Acrocarpospora phusangensis</name>
    <dbReference type="NCBI Taxonomy" id="1070424"/>
    <lineage>
        <taxon>Bacteria</taxon>
        <taxon>Bacillati</taxon>
        <taxon>Actinomycetota</taxon>
        <taxon>Actinomycetes</taxon>
        <taxon>Streptosporangiales</taxon>
        <taxon>Streptosporangiaceae</taxon>
        <taxon>Acrocarpospora</taxon>
    </lineage>
</organism>